<evidence type="ECO:0000313" key="1">
    <source>
        <dbReference type="EMBL" id="GAD52205.1"/>
    </source>
</evidence>
<gene>
    <name evidence="1" type="ORF">MBEHAL_0965</name>
</gene>
<evidence type="ECO:0008006" key="3">
    <source>
        <dbReference type="Google" id="ProtNLM"/>
    </source>
</evidence>
<sequence>MIVTEAGGRYRFVTQTDHAALSGRFARHWGAGECAVPSPRVPLLVAAESHDQGWSDHDCRPRVDDDGEPVDFVAVDGDDWTDFYTRGVEVVADIDRYAGLLVSLHAAGLRRGGYGVRTEILDLSDRDPYGVFVDRQEAYQDELAASLDLPERERDLLDDLHADGSAPAGAIRSDLWKGYLLLQVLDSLSLYVCHNARFERAEIGPVPVAGDETATIDVTPVGPATLRLDPYPFDVASLSATVPRRVVPADADDLADAFYDADVRRFEVTFVS</sequence>
<protein>
    <recommendedName>
        <fullName evidence="3">DUF3891 domain-containing protein</fullName>
    </recommendedName>
</protein>
<name>U2YT66_9EURY</name>
<dbReference type="Proteomes" id="UP000016986">
    <property type="component" value="Unassembled WGS sequence"/>
</dbReference>
<dbReference type="RefSeq" id="WP_020221634.1">
    <property type="nucleotide sequence ID" value="NZ_BANO01000082.1"/>
</dbReference>
<dbReference type="AlphaFoldDB" id="U2YT66"/>
<dbReference type="EMBL" id="BATA01000017">
    <property type="protein sequence ID" value="GAD52205.1"/>
    <property type="molecule type" value="Genomic_DNA"/>
</dbReference>
<evidence type="ECO:0000313" key="2">
    <source>
        <dbReference type="Proteomes" id="UP000016986"/>
    </source>
</evidence>
<organism evidence="1 2">
    <name type="scientific">Halarchaeum acidiphilum MH1-52-1</name>
    <dbReference type="NCBI Taxonomy" id="1261545"/>
    <lineage>
        <taxon>Archaea</taxon>
        <taxon>Methanobacteriati</taxon>
        <taxon>Methanobacteriota</taxon>
        <taxon>Stenosarchaea group</taxon>
        <taxon>Halobacteria</taxon>
        <taxon>Halobacteriales</taxon>
        <taxon>Halobacteriaceae</taxon>
    </lineage>
</organism>
<proteinExistence type="predicted"/>
<dbReference type="Pfam" id="PF13030">
    <property type="entry name" value="DUF3891"/>
    <property type="match status" value="1"/>
</dbReference>
<keyword evidence="2" id="KW-1185">Reference proteome</keyword>
<comment type="caution">
    <text evidence="1">The sequence shown here is derived from an EMBL/GenBank/DDBJ whole genome shotgun (WGS) entry which is preliminary data.</text>
</comment>
<reference evidence="1 2" key="1">
    <citation type="submission" date="2013-09" db="EMBL/GenBank/DDBJ databases">
        <title>Whole genome sequencing of Halarchaeum acidiphilum strain MH1-52-1.</title>
        <authorList>
            <person name="Shimane Y."/>
            <person name="Minegishi H."/>
            <person name="Nishi S."/>
            <person name="Echigo A."/>
            <person name="Shuto A."/>
            <person name="Konishi M."/>
            <person name="Ito T."/>
            <person name="Ohkuma M."/>
            <person name="Ohta Y."/>
            <person name="Nagano Y."/>
            <person name="Tsubouchi T."/>
            <person name="Mori K."/>
            <person name="Usui K."/>
            <person name="Kamekura M."/>
            <person name="Usami R."/>
            <person name="Takaki Y."/>
            <person name="Hatada Y."/>
        </authorList>
    </citation>
    <scope>NUCLEOTIDE SEQUENCE [LARGE SCALE GENOMIC DNA]</scope>
    <source>
        <strain evidence="1 2">JCM 16109</strain>
    </source>
</reference>
<accession>U2YT66</accession>
<dbReference type="InterPro" id="IPR024992">
    <property type="entry name" value="DUF3891"/>
</dbReference>
<dbReference type="OrthoDB" id="214460at2157"/>
<dbReference type="eggNOG" id="arCOG12117">
    <property type="taxonomic scope" value="Archaea"/>
</dbReference>